<evidence type="ECO:0000256" key="9">
    <source>
        <dbReference type="ARBA" id="ARBA00023136"/>
    </source>
</evidence>
<dbReference type="GO" id="GO:0016887">
    <property type="term" value="F:ATP hydrolysis activity"/>
    <property type="evidence" value="ECO:0007669"/>
    <property type="project" value="InterPro"/>
</dbReference>
<dbReference type="PANTHER" id="PTHR24221:SF503">
    <property type="entry name" value="MITOCHONDRIAL POTASSIUM CHANNEL ATP-BINDING SUBUNIT"/>
    <property type="match status" value="1"/>
</dbReference>
<dbReference type="InterPro" id="IPR011527">
    <property type="entry name" value="ABC1_TM_dom"/>
</dbReference>
<comment type="subcellular location">
    <subcellularLocation>
        <location evidence="1">Cell membrane</location>
        <topology evidence="1">Multi-pass membrane protein</topology>
    </subcellularLocation>
</comment>
<feature type="domain" description="ABC transmembrane type-1" evidence="12">
    <location>
        <begin position="22"/>
        <end position="323"/>
    </location>
</feature>
<keyword evidence="4" id="KW-1003">Cell membrane</keyword>
<comment type="caution">
    <text evidence="13">The sequence shown here is derived from an EMBL/GenBank/DDBJ whole genome shotgun (WGS) entry which is preliminary data.</text>
</comment>
<evidence type="ECO:0000256" key="6">
    <source>
        <dbReference type="ARBA" id="ARBA00022741"/>
    </source>
</evidence>
<dbReference type="PROSITE" id="PS00211">
    <property type="entry name" value="ABC_TRANSPORTER_1"/>
    <property type="match status" value="1"/>
</dbReference>
<evidence type="ECO:0000256" key="4">
    <source>
        <dbReference type="ARBA" id="ARBA00022475"/>
    </source>
</evidence>
<evidence type="ECO:0000256" key="3">
    <source>
        <dbReference type="ARBA" id="ARBA00022448"/>
    </source>
</evidence>
<dbReference type="PROSITE" id="PS50893">
    <property type="entry name" value="ABC_TRANSPORTER_2"/>
    <property type="match status" value="1"/>
</dbReference>
<keyword evidence="9 10" id="KW-0472">Membrane</keyword>
<evidence type="ECO:0000256" key="10">
    <source>
        <dbReference type="SAM" id="Phobius"/>
    </source>
</evidence>
<dbReference type="EMBL" id="PVZS01000021">
    <property type="protein sequence ID" value="PSC03723.1"/>
    <property type="molecule type" value="Genomic_DNA"/>
</dbReference>
<feature type="transmembrane region" description="Helical" evidence="10">
    <location>
        <begin position="266"/>
        <end position="285"/>
    </location>
</feature>
<evidence type="ECO:0000259" key="12">
    <source>
        <dbReference type="PROSITE" id="PS50929"/>
    </source>
</evidence>
<feature type="transmembrane region" description="Helical" evidence="10">
    <location>
        <begin position="179"/>
        <end position="198"/>
    </location>
</feature>
<dbReference type="SMART" id="SM00382">
    <property type="entry name" value="AAA"/>
    <property type="match status" value="1"/>
</dbReference>
<keyword evidence="6" id="KW-0547">Nucleotide-binding</keyword>
<dbReference type="SUPFAM" id="SSF90123">
    <property type="entry name" value="ABC transporter transmembrane region"/>
    <property type="match status" value="1"/>
</dbReference>
<dbReference type="Gene3D" id="3.40.50.300">
    <property type="entry name" value="P-loop containing nucleotide triphosphate hydrolases"/>
    <property type="match status" value="1"/>
</dbReference>
<keyword evidence="14" id="KW-1185">Reference proteome</keyword>
<evidence type="ECO:0000256" key="1">
    <source>
        <dbReference type="ARBA" id="ARBA00004651"/>
    </source>
</evidence>
<feature type="domain" description="ABC transporter" evidence="11">
    <location>
        <begin position="356"/>
        <end position="586"/>
    </location>
</feature>
<keyword evidence="3" id="KW-0813">Transport</keyword>
<dbReference type="RefSeq" id="WP_106338292.1">
    <property type="nucleotide sequence ID" value="NZ_PVZS01000021.1"/>
</dbReference>
<dbReference type="Pfam" id="PF00005">
    <property type="entry name" value="ABC_tran"/>
    <property type="match status" value="1"/>
</dbReference>
<dbReference type="InterPro" id="IPR036640">
    <property type="entry name" value="ABC1_TM_sf"/>
</dbReference>
<evidence type="ECO:0008006" key="15">
    <source>
        <dbReference type="Google" id="ProtNLM"/>
    </source>
</evidence>
<dbReference type="OrthoDB" id="9804259at2"/>
<sequence>MKGLTGQILRCLDQAGRRQFGVLLGLSILTALAELAGVGSIMPFLTVLTLPEGAAVSAPLARLQTMLGLTQWREFVLALGAMAFGVFIVTNALNVALAFATQRFTWGQGQRLAERLFEGWLGQSWLSFAGRHNAERLNLLFAETIRVVSSVYIPLVTILARSLAASMIIGLLVAVDPSIALLSGATAMTAYALLYLALHRRIGAWSREALAAREQAQRAAVEALGGFKALLLCGGEADAAARFRAPSRRIAALEARNQMAAIVPRYLLETVGFGSLFLVVLAKLFSGAPVAQVLPLVGAYAFAAARLLPALQQAFAASAQLRAGRHSLHLLARELETVGDHPLSQKPSLWPGPGRIAASGVCFRYPGATEHAVRDLDLTIDPGDCVAIIGRSGAGKSTALDLLTGLITPGGGTIRVDGRPLDDLATRRSWMGTIGYVAQETFLIDETIARNIGLGAPDASETSIETAAQQARIADWIESRPGGYDALVGERGVGMSGGQRQRIGLARALVRQPRLLVLDEPTSALDEATEAEVSQTLCSLKGRITMLIVTHRPALLELADRIYELEGGRLVERSSRKASPNLTAAS</sequence>
<dbReference type="AlphaFoldDB" id="A0A2T1HQ14"/>
<keyword evidence="7" id="KW-0067">ATP-binding</keyword>
<organism evidence="13 14">
    <name type="scientific">Alsobacter soli</name>
    <dbReference type="NCBI Taxonomy" id="2109933"/>
    <lineage>
        <taxon>Bacteria</taxon>
        <taxon>Pseudomonadati</taxon>
        <taxon>Pseudomonadota</taxon>
        <taxon>Alphaproteobacteria</taxon>
        <taxon>Hyphomicrobiales</taxon>
        <taxon>Alsobacteraceae</taxon>
        <taxon>Alsobacter</taxon>
    </lineage>
</organism>
<dbReference type="FunFam" id="3.40.50.300:FF:000299">
    <property type="entry name" value="ABC transporter ATP-binding protein/permease"/>
    <property type="match status" value="1"/>
</dbReference>
<evidence type="ECO:0000256" key="5">
    <source>
        <dbReference type="ARBA" id="ARBA00022692"/>
    </source>
</evidence>
<evidence type="ECO:0000313" key="14">
    <source>
        <dbReference type="Proteomes" id="UP000239772"/>
    </source>
</evidence>
<protein>
    <recommendedName>
        <fullName evidence="15">ABC transporter ATP-binding protein</fullName>
    </recommendedName>
</protein>
<dbReference type="SUPFAM" id="SSF52540">
    <property type="entry name" value="P-loop containing nucleoside triphosphate hydrolases"/>
    <property type="match status" value="1"/>
</dbReference>
<dbReference type="InterPro" id="IPR003593">
    <property type="entry name" value="AAA+_ATPase"/>
</dbReference>
<dbReference type="PROSITE" id="PS50929">
    <property type="entry name" value="ABC_TM1F"/>
    <property type="match status" value="1"/>
</dbReference>
<dbReference type="InterPro" id="IPR017871">
    <property type="entry name" value="ABC_transporter-like_CS"/>
</dbReference>
<feature type="transmembrane region" description="Helical" evidence="10">
    <location>
        <begin position="75"/>
        <end position="101"/>
    </location>
</feature>
<dbReference type="GO" id="GO:0005886">
    <property type="term" value="C:plasma membrane"/>
    <property type="evidence" value="ECO:0007669"/>
    <property type="project" value="UniProtKB-SubCell"/>
</dbReference>
<dbReference type="InterPro" id="IPR027417">
    <property type="entry name" value="P-loop_NTPase"/>
</dbReference>
<dbReference type="InterPro" id="IPR039421">
    <property type="entry name" value="Type_1_exporter"/>
</dbReference>
<comment type="similarity">
    <text evidence="2">Belongs to the ABC transporter superfamily.</text>
</comment>
<proteinExistence type="inferred from homology"/>
<dbReference type="Proteomes" id="UP000239772">
    <property type="component" value="Unassembled WGS sequence"/>
</dbReference>
<reference evidence="14" key="1">
    <citation type="submission" date="2018-03" db="EMBL/GenBank/DDBJ databases">
        <authorList>
            <person name="Sun L."/>
            <person name="Liu H."/>
            <person name="Chen W."/>
            <person name="Huang K."/>
            <person name="Liu W."/>
            <person name="Gao X."/>
        </authorList>
    </citation>
    <scope>NUCLEOTIDE SEQUENCE [LARGE SCALE GENOMIC DNA]</scope>
    <source>
        <strain evidence="14">SH9</strain>
    </source>
</reference>
<keyword evidence="5 10" id="KW-0812">Transmembrane</keyword>
<feature type="transmembrane region" description="Helical" evidence="10">
    <location>
        <begin position="151"/>
        <end position="173"/>
    </location>
</feature>
<name>A0A2T1HQ14_9HYPH</name>
<evidence type="ECO:0000256" key="8">
    <source>
        <dbReference type="ARBA" id="ARBA00022989"/>
    </source>
</evidence>
<evidence type="ECO:0000259" key="11">
    <source>
        <dbReference type="PROSITE" id="PS50893"/>
    </source>
</evidence>
<dbReference type="GO" id="GO:0005524">
    <property type="term" value="F:ATP binding"/>
    <property type="evidence" value="ECO:0007669"/>
    <property type="project" value="UniProtKB-KW"/>
</dbReference>
<evidence type="ECO:0000313" key="13">
    <source>
        <dbReference type="EMBL" id="PSC03723.1"/>
    </source>
</evidence>
<feature type="transmembrane region" description="Helical" evidence="10">
    <location>
        <begin position="20"/>
        <end position="42"/>
    </location>
</feature>
<dbReference type="GO" id="GO:0140359">
    <property type="term" value="F:ABC-type transporter activity"/>
    <property type="evidence" value="ECO:0007669"/>
    <property type="project" value="InterPro"/>
</dbReference>
<gene>
    <name evidence="13" type="ORF">SLNSH_17415</name>
</gene>
<dbReference type="Gene3D" id="1.20.1560.10">
    <property type="entry name" value="ABC transporter type 1, transmembrane domain"/>
    <property type="match status" value="1"/>
</dbReference>
<accession>A0A2T1HQ14</accession>
<keyword evidence="8 10" id="KW-1133">Transmembrane helix</keyword>
<dbReference type="InterPro" id="IPR003439">
    <property type="entry name" value="ABC_transporter-like_ATP-bd"/>
</dbReference>
<evidence type="ECO:0000256" key="7">
    <source>
        <dbReference type="ARBA" id="ARBA00022840"/>
    </source>
</evidence>
<dbReference type="PANTHER" id="PTHR24221">
    <property type="entry name" value="ATP-BINDING CASSETTE SUB-FAMILY B"/>
    <property type="match status" value="1"/>
</dbReference>
<evidence type="ECO:0000256" key="2">
    <source>
        <dbReference type="ARBA" id="ARBA00005417"/>
    </source>
</evidence>